<evidence type="ECO:0000313" key="6">
    <source>
        <dbReference type="Proteomes" id="UP000616885"/>
    </source>
</evidence>
<dbReference type="PROSITE" id="PS00463">
    <property type="entry name" value="ZN2_CY6_FUNGAL_1"/>
    <property type="match status" value="1"/>
</dbReference>
<feature type="compositionally biased region" description="Basic and acidic residues" evidence="3">
    <location>
        <begin position="126"/>
        <end position="135"/>
    </location>
</feature>
<dbReference type="CDD" id="cd00067">
    <property type="entry name" value="GAL4"/>
    <property type="match status" value="1"/>
</dbReference>
<comment type="caution">
    <text evidence="5">The sequence shown here is derived from an EMBL/GenBank/DDBJ whole genome shotgun (WGS) entry which is preliminary data.</text>
</comment>
<dbReference type="PANTHER" id="PTHR37534">
    <property type="entry name" value="TRANSCRIPTIONAL ACTIVATOR PROTEIN UGA3"/>
    <property type="match status" value="1"/>
</dbReference>
<evidence type="ECO:0000313" key="5">
    <source>
        <dbReference type="EMBL" id="KAF9760324.1"/>
    </source>
</evidence>
<dbReference type="GO" id="GO:0005634">
    <property type="term" value="C:nucleus"/>
    <property type="evidence" value="ECO:0007669"/>
    <property type="project" value="UniProtKB-SubCell"/>
</dbReference>
<dbReference type="Pfam" id="PF11951">
    <property type="entry name" value="Fungal_trans_2"/>
    <property type="match status" value="1"/>
</dbReference>
<dbReference type="GO" id="GO:0008270">
    <property type="term" value="F:zinc ion binding"/>
    <property type="evidence" value="ECO:0007669"/>
    <property type="project" value="InterPro"/>
</dbReference>
<protein>
    <recommendedName>
        <fullName evidence="4">Zn(2)-C6 fungal-type domain-containing protein</fullName>
    </recommendedName>
</protein>
<organism evidence="5 6">
    <name type="scientific">Bionectria ochroleuca</name>
    <name type="common">Gliocladium roseum</name>
    <dbReference type="NCBI Taxonomy" id="29856"/>
    <lineage>
        <taxon>Eukaryota</taxon>
        <taxon>Fungi</taxon>
        <taxon>Dikarya</taxon>
        <taxon>Ascomycota</taxon>
        <taxon>Pezizomycotina</taxon>
        <taxon>Sordariomycetes</taxon>
        <taxon>Hypocreomycetidae</taxon>
        <taxon>Hypocreales</taxon>
        <taxon>Bionectriaceae</taxon>
        <taxon>Clonostachys</taxon>
    </lineage>
</organism>
<accession>A0A8H7TUC9</accession>
<dbReference type="InterPro" id="IPR021858">
    <property type="entry name" value="Fun_TF"/>
</dbReference>
<evidence type="ECO:0000256" key="1">
    <source>
        <dbReference type="ARBA" id="ARBA00004123"/>
    </source>
</evidence>
<dbReference type="Gene3D" id="4.10.240.10">
    <property type="entry name" value="Zn(2)-C6 fungal-type DNA-binding domain"/>
    <property type="match status" value="1"/>
</dbReference>
<comment type="subcellular location">
    <subcellularLocation>
        <location evidence="1">Nucleus</location>
    </subcellularLocation>
</comment>
<reference evidence="5" key="1">
    <citation type="submission" date="2020-10" db="EMBL/GenBank/DDBJ databases">
        <title>High-Quality Genome Resource of Clonostachys rosea strain S41 by Oxford Nanopore Long-Read Sequencing.</title>
        <authorList>
            <person name="Wang H."/>
        </authorList>
    </citation>
    <scope>NUCLEOTIDE SEQUENCE</scope>
    <source>
        <strain evidence="5">S41</strain>
    </source>
</reference>
<dbReference type="Proteomes" id="UP000616885">
    <property type="component" value="Unassembled WGS sequence"/>
</dbReference>
<evidence type="ECO:0000259" key="4">
    <source>
        <dbReference type="PROSITE" id="PS50048"/>
    </source>
</evidence>
<dbReference type="SMART" id="SM00066">
    <property type="entry name" value="GAL4"/>
    <property type="match status" value="1"/>
</dbReference>
<dbReference type="Pfam" id="PF00172">
    <property type="entry name" value="Zn_clus"/>
    <property type="match status" value="1"/>
</dbReference>
<dbReference type="PANTHER" id="PTHR37534:SF49">
    <property type="entry name" value="LYSINE BIOSYNTHESIS REGULATORY PROTEIN LYS14"/>
    <property type="match status" value="1"/>
</dbReference>
<dbReference type="InterPro" id="IPR036864">
    <property type="entry name" value="Zn2-C6_fun-type_DNA-bd_sf"/>
</dbReference>
<evidence type="ECO:0000256" key="3">
    <source>
        <dbReference type="SAM" id="MobiDB-lite"/>
    </source>
</evidence>
<sequence>MADPGCNEKRRRTACWKCKERRVKCSLETPRCRNCIRSNHQCHYGLKLTWREEALAQGICFGRQGVYGRPSKAPVLRHTPALPCYRGSFYFLNASSKHFVTQYGQVATATEAASTFQPLSTPLKVPGEDNGRDGTDSEVQPEFEELPAQDEDDWSAIGLNRHLDCSTNISQFYLVSSGKDPFEFQLFDYYVNALCPNLSSLATENPYRDFIAPLSLTSKALYFTVLSWAAYERSYEAANRHTLINLSTKYKVEALRWLRQEVISCQEAVGHAKNTLTALLATMITLSGLEIVETCSSTWMAHLKAGRAICNILWPGGFDMFDKFQRFCVTWLVTHDVMGWRISEQETLFEPREWFATDDEIEIDATIVCSRGLVKQISEVSALIVDARKADMASADPEVVQSFRARRDRVERTLHHLRQQISTDRASDWAELLEIAECKRLCALIYLYAGVDGVKPLSPTIQPLTAAVVRILARMPPPKPTMIFPLFIVGTFGAWAEDERRMILDKFTEMANARPLASILKAKEVVQAVWLDRDVGKAGRWEDLAEQRGNLLSLA</sequence>
<dbReference type="GO" id="GO:0000981">
    <property type="term" value="F:DNA-binding transcription factor activity, RNA polymerase II-specific"/>
    <property type="evidence" value="ECO:0007669"/>
    <property type="project" value="InterPro"/>
</dbReference>
<evidence type="ECO:0000256" key="2">
    <source>
        <dbReference type="ARBA" id="ARBA00023242"/>
    </source>
</evidence>
<feature type="region of interest" description="Disordered" evidence="3">
    <location>
        <begin position="118"/>
        <end position="138"/>
    </location>
</feature>
<feature type="domain" description="Zn(2)-C6 fungal-type" evidence="4">
    <location>
        <begin position="14"/>
        <end position="44"/>
    </location>
</feature>
<dbReference type="SUPFAM" id="SSF57701">
    <property type="entry name" value="Zn2/Cys6 DNA-binding domain"/>
    <property type="match status" value="1"/>
</dbReference>
<gene>
    <name evidence="5" type="ORF">IM811_002018</name>
</gene>
<dbReference type="AlphaFoldDB" id="A0A8H7TUC9"/>
<name>A0A8H7TUC9_BIOOC</name>
<dbReference type="GO" id="GO:0000976">
    <property type="term" value="F:transcription cis-regulatory region binding"/>
    <property type="evidence" value="ECO:0007669"/>
    <property type="project" value="TreeGrafter"/>
</dbReference>
<proteinExistence type="predicted"/>
<dbReference type="PROSITE" id="PS50048">
    <property type="entry name" value="ZN2_CY6_FUNGAL_2"/>
    <property type="match status" value="1"/>
</dbReference>
<dbReference type="EMBL" id="JADCTT010000001">
    <property type="protein sequence ID" value="KAF9760324.1"/>
    <property type="molecule type" value="Genomic_DNA"/>
</dbReference>
<keyword evidence="2" id="KW-0539">Nucleus</keyword>
<dbReference type="InterPro" id="IPR001138">
    <property type="entry name" value="Zn2Cys6_DnaBD"/>
</dbReference>
<dbReference type="GO" id="GO:0045944">
    <property type="term" value="P:positive regulation of transcription by RNA polymerase II"/>
    <property type="evidence" value="ECO:0007669"/>
    <property type="project" value="TreeGrafter"/>
</dbReference>